<dbReference type="EMBL" id="JAGSXH010000249">
    <property type="protein sequence ID" value="MBS2966992.1"/>
    <property type="molecule type" value="Genomic_DNA"/>
</dbReference>
<dbReference type="SUPFAM" id="SSF51445">
    <property type="entry name" value="(Trans)glycosidases"/>
    <property type="match status" value="1"/>
</dbReference>
<dbReference type="Pfam" id="PF14200">
    <property type="entry name" value="RicinB_lectin_2"/>
    <property type="match status" value="2"/>
</dbReference>
<dbReference type="SMART" id="SM00458">
    <property type="entry name" value="RICIN"/>
    <property type="match status" value="1"/>
</dbReference>
<evidence type="ECO:0000256" key="2">
    <source>
        <dbReference type="ARBA" id="ARBA00007951"/>
    </source>
</evidence>
<dbReference type="SUPFAM" id="SSF50370">
    <property type="entry name" value="Ricin B-like lectins"/>
    <property type="match status" value="1"/>
</dbReference>
<dbReference type="GO" id="GO:0016139">
    <property type="term" value="P:glycoside catabolic process"/>
    <property type="evidence" value="ECO:0007669"/>
    <property type="project" value="TreeGrafter"/>
</dbReference>
<organism evidence="8 9">
    <name type="scientific">Actinocrinis puniceicyclus</name>
    <dbReference type="NCBI Taxonomy" id="977794"/>
    <lineage>
        <taxon>Bacteria</taxon>
        <taxon>Bacillati</taxon>
        <taxon>Actinomycetota</taxon>
        <taxon>Actinomycetes</taxon>
        <taxon>Catenulisporales</taxon>
        <taxon>Actinospicaceae</taxon>
        <taxon>Actinocrinis</taxon>
    </lineage>
</organism>
<dbReference type="Gene3D" id="2.60.40.1180">
    <property type="entry name" value="Golgi alpha-mannosidase II"/>
    <property type="match status" value="1"/>
</dbReference>
<dbReference type="Gene3D" id="2.80.10.50">
    <property type="match status" value="1"/>
</dbReference>
<dbReference type="PANTHER" id="PTHR10030:SF37">
    <property type="entry name" value="ALPHA-L-FUCOSIDASE-RELATED"/>
    <property type="match status" value="1"/>
</dbReference>
<evidence type="ECO:0000256" key="6">
    <source>
        <dbReference type="ARBA" id="ARBA00023295"/>
    </source>
</evidence>
<protein>
    <recommendedName>
        <fullName evidence="3">alpha-L-fucosidase</fullName>
        <ecNumber evidence="3">3.2.1.51</ecNumber>
    </recommendedName>
</protein>
<dbReference type="InterPro" id="IPR017853">
    <property type="entry name" value="GH"/>
</dbReference>
<dbReference type="EC" id="3.2.1.51" evidence="3"/>
<sequence length="669" mass="72565">MPASPSTNPFRLSRRQLLAAGAGAATTFGLVRFAPAAEATAGPQSYTASWSSVDQHPPAPTWFQDAKFGIYYHWGAFSVPAFSNEWYPRNMYNSGSVENQHHIATYGDPSVWPYNFFIDGGYDKSGHFVQFAPKLVSQGGSWDPNAWATLFKNSGARFAGPVAEHHDGFSMWNSASNPWNSVAHGPKLDLLAQHAQAIRGQGLKFMCSLHHAYHFNGYYQYVPYQSDPNLRILFGQQGSTAENLLWYNKLHEVVNGYQPDLIYQDFDLNLVQENYRLQFLADYYNAAVSWNKDVVATYKDGFDNKGEVYDYERGGPGGLLTPYWETDDAISPSSWCYTTGMGYYTTQAMLHALIDRVSKGGTMLLNISPMADGTIPSGQQSLLLGIGDWLGRFGEAIYATRSWTTYGEGPTAMGGGSFTGPRAGTPQDIRFTRSQDNTILYATALGWQGGTMTITTLNSNQFNVSSLVSAQLLNNSAGGYINLPKPTQDSGGLHFAMPSSTAPFSALAYTVKLTFSGQIPALGSGGGTGGIPTGWTKIANVTSGMVLDSGGNVASGSNLKQWNYDGSTNLQWQFVSLGNGYYRIVNNTNGMVADSWGDTTNGAPARQTTWNGGNNQQWRLNSVGNGRYQIINRGTGTALDGAGSTTQGATTVLWTPNSSTNNEWTIAAV</sequence>
<keyword evidence="5" id="KW-0378">Hydrolase</keyword>
<dbReference type="InterPro" id="IPR006311">
    <property type="entry name" value="TAT_signal"/>
</dbReference>
<comment type="caution">
    <text evidence="8">The sequence shown here is derived from an EMBL/GenBank/DDBJ whole genome shotgun (WGS) entry which is preliminary data.</text>
</comment>
<evidence type="ECO:0000256" key="3">
    <source>
        <dbReference type="ARBA" id="ARBA00012662"/>
    </source>
</evidence>
<dbReference type="RefSeq" id="WP_211472588.1">
    <property type="nucleotide sequence ID" value="NZ_JAGSXH010000249.1"/>
</dbReference>
<proteinExistence type="inferred from homology"/>
<dbReference type="PROSITE" id="PS51318">
    <property type="entry name" value="TAT"/>
    <property type="match status" value="1"/>
</dbReference>
<evidence type="ECO:0000256" key="5">
    <source>
        <dbReference type="ARBA" id="ARBA00022801"/>
    </source>
</evidence>
<accession>A0A8J7WW47</accession>
<dbReference type="InterPro" id="IPR013780">
    <property type="entry name" value="Glyco_hydro_b"/>
</dbReference>
<dbReference type="Pfam" id="PF01120">
    <property type="entry name" value="Alpha_L_fucos"/>
    <property type="match status" value="1"/>
</dbReference>
<evidence type="ECO:0000313" key="9">
    <source>
        <dbReference type="Proteomes" id="UP000677913"/>
    </source>
</evidence>
<dbReference type="InterPro" id="IPR000772">
    <property type="entry name" value="Ricin_B_lectin"/>
</dbReference>
<dbReference type="PANTHER" id="PTHR10030">
    <property type="entry name" value="ALPHA-L-FUCOSIDASE"/>
    <property type="match status" value="1"/>
</dbReference>
<dbReference type="CDD" id="cd00161">
    <property type="entry name" value="beta-trefoil_Ricin-like"/>
    <property type="match status" value="1"/>
</dbReference>
<dbReference type="InterPro" id="IPR035992">
    <property type="entry name" value="Ricin_B-like_lectins"/>
</dbReference>
<dbReference type="GO" id="GO:0006004">
    <property type="term" value="P:fucose metabolic process"/>
    <property type="evidence" value="ECO:0007669"/>
    <property type="project" value="InterPro"/>
</dbReference>
<evidence type="ECO:0000313" key="8">
    <source>
        <dbReference type="EMBL" id="MBS2966992.1"/>
    </source>
</evidence>
<reference evidence="8" key="1">
    <citation type="submission" date="2021-04" db="EMBL/GenBank/DDBJ databases">
        <title>Genome based classification of Actinospica acidithermotolerans sp. nov., an actinobacterium isolated from an Indonesian hot spring.</title>
        <authorList>
            <person name="Kusuma A.B."/>
            <person name="Putra K.E."/>
            <person name="Nafisah S."/>
            <person name="Loh J."/>
            <person name="Nouioui I."/>
            <person name="Goodfellow M."/>
        </authorList>
    </citation>
    <scope>NUCLEOTIDE SEQUENCE</scope>
    <source>
        <strain evidence="8">DSM 45618</strain>
    </source>
</reference>
<keyword evidence="4" id="KW-0732">Signal</keyword>
<evidence type="ECO:0000256" key="4">
    <source>
        <dbReference type="ARBA" id="ARBA00022729"/>
    </source>
</evidence>
<evidence type="ECO:0000256" key="1">
    <source>
        <dbReference type="ARBA" id="ARBA00004071"/>
    </source>
</evidence>
<dbReference type="AlphaFoldDB" id="A0A8J7WW47"/>
<gene>
    <name evidence="8" type="ORF">KGA66_28420</name>
</gene>
<dbReference type="SMART" id="SM00812">
    <property type="entry name" value="Alpha_L_fucos"/>
    <property type="match status" value="1"/>
</dbReference>
<dbReference type="PRINTS" id="PR00741">
    <property type="entry name" value="GLHYDRLASE29"/>
</dbReference>
<dbReference type="InterPro" id="IPR000933">
    <property type="entry name" value="Glyco_hydro_29"/>
</dbReference>
<dbReference type="GO" id="GO:0005764">
    <property type="term" value="C:lysosome"/>
    <property type="evidence" value="ECO:0007669"/>
    <property type="project" value="TreeGrafter"/>
</dbReference>
<dbReference type="Gene3D" id="3.20.20.80">
    <property type="entry name" value="Glycosidases"/>
    <property type="match status" value="1"/>
</dbReference>
<dbReference type="Proteomes" id="UP000677913">
    <property type="component" value="Unassembled WGS sequence"/>
</dbReference>
<dbReference type="GO" id="GO:0004560">
    <property type="term" value="F:alpha-L-fucosidase activity"/>
    <property type="evidence" value="ECO:0007669"/>
    <property type="project" value="InterPro"/>
</dbReference>
<keyword evidence="6" id="KW-0326">Glycosidase</keyword>
<name>A0A8J7WW47_9ACTN</name>
<evidence type="ECO:0000259" key="7">
    <source>
        <dbReference type="SMART" id="SM00458"/>
    </source>
</evidence>
<keyword evidence="9" id="KW-1185">Reference proteome</keyword>
<dbReference type="PROSITE" id="PS50231">
    <property type="entry name" value="RICIN_B_LECTIN"/>
    <property type="match status" value="1"/>
</dbReference>
<comment type="function">
    <text evidence="1">Alpha-L-fucosidase is responsible for hydrolyzing the alpha-1,6-linked fucose joined to the reducing-end N-acetylglucosamine of the carbohydrate moieties of glycoproteins.</text>
</comment>
<feature type="domain" description="Ricin B lectin" evidence="7">
    <location>
        <begin position="532"/>
        <end position="667"/>
    </location>
</feature>
<dbReference type="InterPro" id="IPR016286">
    <property type="entry name" value="FUC_metazoa-typ"/>
</dbReference>
<dbReference type="InterPro" id="IPR057739">
    <property type="entry name" value="Glyco_hydro_29_N"/>
</dbReference>
<comment type="similarity">
    <text evidence="2">Belongs to the glycosyl hydrolase 29 family.</text>
</comment>